<dbReference type="RefSeq" id="WP_038261383.1">
    <property type="nucleotide sequence ID" value="NZ_FSRH01000001.1"/>
</dbReference>
<name>A0A069RKU0_PEPLI</name>
<feature type="transmembrane region" description="Helical" evidence="5">
    <location>
        <begin position="220"/>
        <end position="237"/>
    </location>
</feature>
<dbReference type="STRING" id="1121324.CLIT_2c03510"/>
<feature type="transmembrane region" description="Helical" evidence="5">
    <location>
        <begin position="272"/>
        <end position="290"/>
    </location>
</feature>
<gene>
    <name evidence="7" type="ORF">CLIT_2c03510</name>
</gene>
<evidence type="ECO:0000256" key="3">
    <source>
        <dbReference type="ARBA" id="ARBA00022989"/>
    </source>
</evidence>
<dbReference type="EMBL" id="JJMM01000002">
    <property type="protein sequence ID" value="KDR96745.1"/>
    <property type="molecule type" value="Genomic_DNA"/>
</dbReference>
<dbReference type="eggNOG" id="COG0025">
    <property type="taxonomic scope" value="Bacteria"/>
</dbReference>
<proteinExistence type="predicted"/>
<feature type="transmembrane region" description="Helical" evidence="5">
    <location>
        <begin position="338"/>
        <end position="357"/>
    </location>
</feature>
<feature type="transmembrane region" description="Helical" evidence="5">
    <location>
        <begin position="180"/>
        <end position="208"/>
    </location>
</feature>
<dbReference type="Gene3D" id="1.20.1530.20">
    <property type="match status" value="1"/>
</dbReference>
<keyword evidence="4 5" id="KW-0472">Membrane</keyword>
<dbReference type="Proteomes" id="UP000027946">
    <property type="component" value="Unassembled WGS sequence"/>
</dbReference>
<accession>A0A069RKU0</accession>
<dbReference type="OrthoDB" id="9790604at2"/>
<organism evidence="7 8">
    <name type="scientific">Peptoclostridium litorale DSM 5388</name>
    <dbReference type="NCBI Taxonomy" id="1121324"/>
    <lineage>
        <taxon>Bacteria</taxon>
        <taxon>Bacillati</taxon>
        <taxon>Bacillota</taxon>
        <taxon>Clostridia</taxon>
        <taxon>Peptostreptococcales</taxon>
        <taxon>Peptoclostridiaceae</taxon>
        <taxon>Peptoclostridium</taxon>
    </lineage>
</organism>
<evidence type="ECO:0000256" key="1">
    <source>
        <dbReference type="ARBA" id="ARBA00004141"/>
    </source>
</evidence>
<dbReference type="InterPro" id="IPR038770">
    <property type="entry name" value="Na+/solute_symporter_sf"/>
</dbReference>
<evidence type="ECO:0000256" key="4">
    <source>
        <dbReference type="ARBA" id="ARBA00023136"/>
    </source>
</evidence>
<dbReference type="GO" id="GO:0015297">
    <property type="term" value="F:antiporter activity"/>
    <property type="evidence" value="ECO:0007669"/>
    <property type="project" value="InterPro"/>
</dbReference>
<sequence>MITSVGIILAVGILAGMAFEKLRLPGLLGMLITGVVIGPYGMDIISPDLLGISSDIRKIALVVILLRAGLGIRRDTLARVGVPAMKMSCIPGILEGVAITFVASALLGIPKLEAAIMGFIIAAVSPAVVVPQMISLIDRRLGDAKGIPTLILAGASIDDIFAITVFSSLLGIYSGKGTSIAIAALNIPLSIIFGAAAGAIAALAYIGLGKKLVMPQVKKIIILLSMAFLLTGAETLFEGKVPFSSFIGIMFAGFVILERIPKEAIGVAQTLSKIWIFAEVFLFVLVGAQVDVHVAMDAGVKGILIIIAGLAFRSVGVMVSLIGTNLNTKERLFCAVSYVPKATVQAAIGAVPLSAGVASGDLILAMAVLSIVLTAPIGAAGIKFLGERWLEKPAA</sequence>
<evidence type="ECO:0000313" key="8">
    <source>
        <dbReference type="Proteomes" id="UP000027946"/>
    </source>
</evidence>
<protein>
    <submittedName>
        <fullName evidence="7">Potassium transporter</fullName>
    </submittedName>
</protein>
<dbReference type="PANTHER" id="PTHR31102">
    <property type="match status" value="1"/>
</dbReference>
<dbReference type="GO" id="GO:1902600">
    <property type="term" value="P:proton transmembrane transport"/>
    <property type="evidence" value="ECO:0007669"/>
    <property type="project" value="InterPro"/>
</dbReference>
<dbReference type="InterPro" id="IPR006153">
    <property type="entry name" value="Cation/H_exchanger_TM"/>
</dbReference>
<dbReference type="InterPro" id="IPR051843">
    <property type="entry name" value="CPA1_transporter"/>
</dbReference>
<evidence type="ECO:0000313" key="7">
    <source>
        <dbReference type="EMBL" id="KDR96745.1"/>
    </source>
</evidence>
<dbReference type="Pfam" id="PF00999">
    <property type="entry name" value="Na_H_Exchanger"/>
    <property type="match status" value="1"/>
</dbReference>
<dbReference type="AlphaFoldDB" id="A0A069RKU0"/>
<feature type="domain" description="Cation/H+ exchanger transmembrane" evidence="6">
    <location>
        <begin position="9"/>
        <end position="385"/>
    </location>
</feature>
<comment type="subcellular location">
    <subcellularLocation>
        <location evidence="1">Membrane</location>
        <topology evidence="1">Multi-pass membrane protein</topology>
    </subcellularLocation>
</comment>
<feature type="transmembrane region" description="Helical" evidence="5">
    <location>
        <begin position="243"/>
        <end position="260"/>
    </location>
</feature>
<comment type="caution">
    <text evidence="7">The sequence shown here is derived from an EMBL/GenBank/DDBJ whole genome shotgun (WGS) entry which is preliminary data.</text>
</comment>
<dbReference type="GO" id="GO:0016020">
    <property type="term" value="C:membrane"/>
    <property type="evidence" value="ECO:0007669"/>
    <property type="project" value="UniProtKB-SubCell"/>
</dbReference>
<feature type="transmembrane region" description="Helical" evidence="5">
    <location>
        <begin position="149"/>
        <end position="174"/>
    </location>
</feature>
<keyword evidence="2 5" id="KW-0812">Transmembrane</keyword>
<dbReference type="PANTHER" id="PTHR31102:SF1">
    <property type="entry name" value="CATION_H+ EXCHANGER DOMAIN-CONTAINING PROTEIN"/>
    <property type="match status" value="1"/>
</dbReference>
<keyword evidence="3 5" id="KW-1133">Transmembrane helix</keyword>
<feature type="transmembrane region" description="Helical" evidence="5">
    <location>
        <begin position="302"/>
        <end position="326"/>
    </location>
</feature>
<feature type="transmembrane region" description="Helical" evidence="5">
    <location>
        <begin position="89"/>
        <end position="109"/>
    </location>
</feature>
<evidence type="ECO:0000256" key="5">
    <source>
        <dbReference type="SAM" id="Phobius"/>
    </source>
</evidence>
<keyword evidence="8" id="KW-1185">Reference proteome</keyword>
<feature type="transmembrane region" description="Helical" evidence="5">
    <location>
        <begin position="363"/>
        <end position="385"/>
    </location>
</feature>
<evidence type="ECO:0000259" key="6">
    <source>
        <dbReference type="Pfam" id="PF00999"/>
    </source>
</evidence>
<reference evidence="7 8" key="1">
    <citation type="submission" date="2014-03" db="EMBL/GenBank/DDBJ databases">
        <title>Genome sequence of Clostridium litorale W6, DSM 5388.</title>
        <authorList>
            <person name="Poehlein A."/>
            <person name="Jagirdar A."/>
            <person name="Khonsari B."/>
            <person name="Chibani C.M."/>
            <person name="Gutierrez Gutierrez D.A."/>
            <person name="Davydova E."/>
            <person name="Alghaithi H.S."/>
            <person name="Nair K.P."/>
            <person name="Dhamotharan K."/>
            <person name="Chandran L."/>
            <person name="G W."/>
            <person name="Daniel R."/>
        </authorList>
    </citation>
    <scope>NUCLEOTIDE SEQUENCE [LARGE SCALE GENOMIC DNA]</scope>
    <source>
        <strain evidence="7 8">W6</strain>
    </source>
</reference>
<feature type="transmembrane region" description="Helical" evidence="5">
    <location>
        <begin position="115"/>
        <end position="137"/>
    </location>
</feature>
<evidence type="ECO:0000256" key="2">
    <source>
        <dbReference type="ARBA" id="ARBA00022692"/>
    </source>
</evidence>